<dbReference type="Pfam" id="PF22099">
    <property type="entry name" value="MRS2-like"/>
    <property type="match status" value="1"/>
</dbReference>
<keyword evidence="2" id="KW-0460">Magnesium</keyword>
<dbReference type="Gramene" id="rna6300">
    <property type="protein sequence ID" value="RHN82173.1"/>
    <property type="gene ID" value="gene6300"/>
</dbReference>
<dbReference type="PANTHER" id="PTHR13890:SF35">
    <property type="entry name" value="MAGNESIUM TRANSPORTER MRS2-3"/>
    <property type="match status" value="1"/>
</dbReference>
<comment type="similarity">
    <text evidence="1 2">Belongs to the CorA metal ion transporter (MIT) (TC 1.A.35.5) family.</text>
</comment>
<dbReference type="FunFam" id="2.40.128.330:FF:000001">
    <property type="entry name" value="Magnesium transporter MRS2-1"/>
    <property type="match status" value="1"/>
</dbReference>
<evidence type="ECO:0000256" key="3">
    <source>
        <dbReference type="SAM" id="MobiDB-lite"/>
    </source>
</evidence>
<reference evidence="5" key="1">
    <citation type="journal article" date="2018" name="Nat. Plants">
        <title>Whole-genome landscape of Medicago truncatula symbiotic genes.</title>
        <authorList>
            <person name="Pecrix Y."/>
            <person name="Staton S.E."/>
            <person name="Sallet E."/>
            <person name="Lelandais-Briere C."/>
            <person name="Moreau S."/>
            <person name="Carrere S."/>
            <person name="Blein T."/>
            <person name="Jardinaud M.F."/>
            <person name="Latrasse D."/>
            <person name="Zouine M."/>
            <person name="Zahm M."/>
            <person name="Kreplak J."/>
            <person name="Mayjonade B."/>
            <person name="Satge C."/>
            <person name="Perez M."/>
            <person name="Cauet S."/>
            <person name="Marande W."/>
            <person name="Chantry-Darmon C."/>
            <person name="Lopez-Roques C."/>
            <person name="Bouchez O."/>
            <person name="Berard A."/>
            <person name="Debelle F."/>
            <person name="Munos S."/>
            <person name="Bendahmane A."/>
            <person name="Berges H."/>
            <person name="Niebel A."/>
            <person name="Buitink J."/>
            <person name="Frugier F."/>
            <person name="Benhamed M."/>
            <person name="Crespi M."/>
            <person name="Gouzy J."/>
            <person name="Gamas P."/>
        </authorList>
    </citation>
    <scope>NUCLEOTIDE SEQUENCE [LARGE SCALE GENOMIC DNA]</scope>
    <source>
        <strain evidence="5">cv. Jemalong A17</strain>
    </source>
</reference>
<dbReference type="OrthoDB" id="10251508at2759"/>
<dbReference type="PANTHER" id="PTHR13890">
    <property type="entry name" value="RNA SPLICING PROTEIN MRS2, MITOCHONDRIAL"/>
    <property type="match status" value="1"/>
</dbReference>
<name>A0A396K1T2_MEDTR</name>
<keyword evidence="2" id="KW-0812">Transmembrane</keyword>
<comment type="subcellular location">
    <subcellularLocation>
        <location evidence="2">Membrane</location>
        <topology evidence="2">Multi-pass membrane protein</topology>
    </subcellularLocation>
</comment>
<feature type="transmembrane region" description="Helical" evidence="2">
    <location>
        <begin position="395"/>
        <end position="417"/>
    </location>
</feature>
<dbReference type="Gene3D" id="2.40.128.330">
    <property type="match status" value="1"/>
</dbReference>
<evidence type="ECO:0000256" key="1">
    <source>
        <dbReference type="ARBA" id="ARBA00007535"/>
    </source>
</evidence>
<dbReference type="AlphaFoldDB" id="A0A396K1T2"/>
<gene>
    <name evidence="4" type="ORF">MtrunA17_Chr1g0206981</name>
</gene>
<accession>A0A396K1T2</accession>
<protein>
    <recommendedName>
        <fullName evidence="2">Magnesium transporter</fullName>
    </recommendedName>
</protein>
<organism evidence="4 5">
    <name type="scientific">Medicago truncatula</name>
    <name type="common">Barrel medic</name>
    <name type="synonym">Medicago tribuloides</name>
    <dbReference type="NCBI Taxonomy" id="3880"/>
    <lineage>
        <taxon>Eukaryota</taxon>
        <taxon>Viridiplantae</taxon>
        <taxon>Streptophyta</taxon>
        <taxon>Embryophyta</taxon>
        <taxon>Tracheophyta</taxon>
        <taxon>Spermatophyta</taxon>
        <taxon>Magnoliopsida</taxon>
        <taxon>eudicotyledons</taxon>
        <taxon>Gunneridae</taxon>
        <taxon>Pentapetalae</taxon>
        <taxon>rosids</taxon>
        <taxon>fabids</taxon>
        <taxon>Fabales</taxon>
        <taxon>Fabaceae</taxon>
        <taxon>Papilionoideae</taxon>
        <taxon>50 kb inversion clade</taxon>
        <taxon>NPAAA clade</taxon>
        <taxon>Hologalegina</taxon>
        <taxon>IRL clade</taxon>
        <taxon>Trifolieae</taxon>
        <taxon>Medicago</taxon>
    </lineage>
</organism>
<keyword evidence="2" id="KW-0813">Transport</keyword>
<dbReference type="CDD" id="cd12823">
    <property type="entry name" value="Mrs2_Mfm1p-like"/>
    <property type="match status" value="1"/>
</dbReference>
<comment type="caution">
    <text evidence="4">The sequence shown here is derived from an EMBL/GenBank/DDBJ whole genome shotgun (WGS) entry which is preliminary data.</text>
</comment>
<dbReference type="InterPro" id="IPR039204">
    <property type="entry name" value="MRS2-like"/>
</dbReference>
<feature type="transmembrane region" description="Helical" evidence="2">
    <location>
        <begin position="361"/>
        <end position="383"/>
    </location>
</feature>
<keyword evidence="2" id="KW-0406">Ion transport</keyword>
<comment type="function">
    <text evidence="2">Magnesium transporter that may mediate the influx of magnesium.</text>
</comment>
<feature type="region of interest" description="Disordered" evidence="3">
    <location>
        <begin position="113"/>
        <end position="133"/>
    </location>
</feature>
<sequence length="424" mass="47379">MASDERVVRRQIGRKGSMARTWLLMGSEGQRQMVEASRQLIMQRTGLTARDFRILDPMLSYSSTIVGRDRAIVLNLEQIKAIITAHEVLLLNSRDPSVIPFVDELHAQILHHHTTVTDHPQPQGLDGKDKGEMRQDSSRKKILPFEFVVLEACLEAVISSLENEANILELEALPALDKLTSKISTLNLERVRHIKSRLVALTARVQRVRDELENLLDDDGDMAELYLTDKLAQKKFENSSTFSSMNNNGDDMMMNRVLQPNIVDRTGHEISLERGGDSTCDHGDYENVVGEEISGTQAGTVYSGVTNVSELEMLLGAYFVQIGGTVNKISALSDYVEDTEDYINITLDDNQNRILQTGVQIGTASVILNCFVAVTGVFGMNIHIQLFDDGGMKEFLGTIFGCTGACVILYFLAMLWYKKMRMLE</sequence>
<keyword evidence="2" id="KW-0472">Membrane</keyword>
<evidence type="ECO:0000313" key="4">
    <source>
        <dbReference type="EMBL" id="RHN82173.1"/>
    </source>
</evidence>
<evidence type="ECO:0000313" key="5">
    <source>
        <dbReference type="Proteomes" id="UP000265566"/>
    </source>
</evidence>
<dbReference type="GO" id="GO:0016020">
    <property type="term" value="C:membrane"/>
    <property type="evidence" value="ECO:0007669"/>
    <property type="project" value="UniProtKB-SubCell"/>
</dbReference>
<dbReference type="Proteomes" id="UP000265566">
    <property type="component" value="Chromosome 1"/>
</dbReference>
<dbReference type="Gene3D" id="1.20.58.340">
    <property type="entry name" value="Magnesium transport protein CorA, transmembrane region"/>
    <property type="match status" value="1"/>
</dbReference>
<evidence type="ECO:0000256" key="2">
    <source>
        <dbReference type="RuleBase" id="RU366041"/>
    </source>
</evidence>
<keyword evidence="2" id="KW-1133">Transmembrane helix</keyword>
<dbReference type="EMBL" id="PSQE01000001">
    <property type="protein sequence ID" value="RHN82173.1"/>
    <property type="molecule type" value="Genomic_DNA"/>
</dbReference>
<dbReference type="GO" id="GO:0015095">
    <property type="term" value="F:magnesium ion transmembrane transporter activity"/>
    <property type="evidence" value="ECO:0007669"/>
    <property type="project" value="UniProtKB-ARBA"/>
</dbReference>
<proteinExistence type="inferred from homology"/>